<reference evidence="3" key="1">
    <citation type="submission" date="2018-06" db="EMBL/GenBank/DDBJ databases">
        <authorList>
            <person name="Zhirakovskaya E."/>
        </authorList>
    </citation>
    <scope>NUCLEOTIDE SEQUENCE</scope>
</reference>
<dbReference type="Gene3D" id="3.40.50.2000">
    <property type="entry name" value="Glycogen Phosphorylase B"/>
    <property type="match status" value="2"/>
</dbReference>
<dbReference type="GO" id="GO:0016757">
    <property type="term" value="F:glycosyltransferase activity"/>
    <property type="evidence" value="ECO:0007669"/>
    <property type="project" value="InterPro"/>
</dbReference>
<accession>A0A3B1CIE4</accession>
<feature type="domain" description="Glycosyl transferase family 1" evidence="2">
    <location>
        <begin position="188"/>
        <end position="330"/>
    </location>
</feature>
<sequence>MTGYLIDAIKKIVPLPVKEALLNIVNVFRNRRYKKKLGKTPFNLPSGGVALNYGGVIPREPDAIIHGGKVKLIALDDLFPENSGSFNVLYLVSSALPPFAEEYVRWAKGKGVKLVWNQNGVAYPAWAGAKYEKMNRPMKSIINMADFIFYQSRFCRESADRYLGETSSPWGIAYNYVDTDVFTPSAAAKPMDTWNILSAGSHLKRHRAIAVLETAANLIKRGRKIELTMAGPMAWEGAATDMEKEIERLSIGRYVKLVNSFTRDEAPGIYQNAHVLLHTKYFDPCPTVPLESMACGVPVVGVNNGGMPELVSDKAGILVETKKSWEKIEDPDTDHLAEAVERVMENYDEFCKHARLHAVENFGKDKWLDDHKQVFTKLVNDKN</sequence>
<evidence type="ECO:0000256" key="1">
    <source>
        <dbReference type="ARBA" id="ARBA00022679"/>
    </source>
</evidence>
<gene>
    <name evidence="3" type="ORF">MNBD_NITROSPINAE02-1781</name>
</gene>
<keyword evidence="1" id="KW-0808">Transferase</keyword>
<dbReference type="SUPFAM" id="SSF53756">
    <property type="entry name" value="UDP-Glycosyltransferase/glycogen phosphorylase"/>
    <property type="match status" value="1"/>
</dbReference>
<protein>
    <recommendedName>
        <fullName evidence="2">Glycosyl transferase family 1 domain-containing protein</fullName>
    </recommendedName>
</protein>
<evidence type="ECO:0000313" key="3">
    <source>
        <dbReference type="EMBL" id="VAX23738.1"/>
    </source>
</evidence>
<dbReference type="PANTHER" id="PTHR46401">
    <property type="entry name" value="GLYCOSYLTRANSFERASE WBBK-RELATED"/>
    <property type="match status" value="1"/>
</dbReference>
<dbReference type="EMBL" id="UOGE01000089">
    <property type="protein sequence ID" value="VAX23738.1"/>
    <property type="molecule type" value="Genomic_DNA"/>
</dbReference>
<dbReference type="AlphaFoldDB" id="A0A3B1CIE4"/>
<evidence type="ECO:0000259" key="2">
    <source>
        <dbReference type="Pfam" id="PF00534"/>
    </source>
</evidence>
<dbReference type="PANTHER" id="PTHR46401:SF2">
    <property type="entry name" value="GLYCOSYLTRANSFERASE WBBK-RELATED"/>
    <property type="match status" value="1"/>
</dbReference>
<proteinExistence type="predicted"/>
<organism evidence="3">
    <name type="scientific">hydrothermal vent metagenome</name>
    <dbReference type="NCBI Taxonomy" id="652676"/>
    <lineage>
        <taxon>unclassified sequences</taxon>
        <taxon>metagenomes</taxon>
        <taxon>ecological metagenomes</taxon>
    </lineage>
</organism>
<dbReference type="CDD" id="cd03801">
    <property type="entry name" value="GT4_PimA-like"/>
    <property type="match status" value="1"/>
</dbReference>
<dbReference type="Pfam" id="PF00534">
    <property type="entry name" value="Glycos_transf_1"/>
    <property type="match status" value="1"/>
</dbReference>
<dbReference type="InterPro" id="IPR001296">
    <property type="entry name" value="Glyco_trans_1"/>
</dbReference>
<dbReference type="GO" id="GO:0009103">
    <property type="term" value="P:lipopolysaccharide biosynthetic process"/>
    <property type="evidence" value="ECO:0007669"/>
    <property type="project" value="TreeGrafter"/>
</dbReference>
<name>A0A3B1CIE4_9ZZZZ</name>